<dbReference type="Proteomes" id="UP000536746">
    <property type="component" value="Unassembled WGS sequence"/>
</dbReference>
<keyword evidence="3" id="KW-1185">Reference proteome</keyword>
<keyword evidence="1" id="KW-1133">Transmembrane helix</keyword>
<keyword evidence="1" id="KW-0812">Transmembrane</keyword>
<sequence>MKPSSLLIHPTLPERKVRHGFNWAALAFSTLWAFSEGLVPQAGRLFAIDIAGKLLCTFDTPLAWSLALLVALAKALYCGRRGNDWIVQRLTARGYRLG</sequence>
<feature type="transmembrane region" description="Helical" evidence="1">
    <location>
        <begin position="62"/>
        <end position="79"/>
    </location>
</feature>
<accession>A0ABX2M3T8</accession>
<gene>
    <name evidence="2" type="ORF">HNO84_20670</name>
</gene>
<organism evidence="2 3">
    <name type="scientific">Herbaspirillum robiniae</name>
    <dbReference type="NCBI Taxonomy" id="2014887"/>
    <lineage>
        <taxon>Bacteria</taxon>
        <taxon>Pseudomonadati</taxon>
        <taxon>Pseudomonadota</taxon>
        <taxon>Betaproteobacteria</taxon>
        <taxon>Burkholderiales</taxon>
        <taxon>Oxalobacteraceae</taxon>
        <taxon>Herbaspirillum</taxon>
    </lineage>
</organism>
<evidence type="ECO:0000256" key="1">
    <source>
        <dbReference type="SAM" id="Phobius"/>
    </source>
</evidence>
<reference evidence="2 3" key="1">
    <citation type="journal article" date="2020" name="Front. Plant Sci.">
        <title>Isolation of Rhizosphere Bacteria That Improve Quality and Water Stress Tolerance in Greenhouse Ornamentals.</title>
        <authorList>
            <person name="Nordstedt N.P."/>
            <person name="Jones M.L."/>
        </authorList>
    </citation>
    <scope>NUCLEOTIDE SEQUENCE [LARGE SCALE GENOMIC DNA]</scope>
    <source>
        <strain evidence="2 3">C6C2</strain>
    </source>
</reference>
<name>A0ABX2M3T8_9BURK</name>
<feature type="transmembrane region" description="Helical" evidence="1">
    <location>
        <begin position="21"/>
        <end position="42"/>
    </location>
</feature>
<comment type="caution">
    <text evidence="2">The sequence shown here is derived from an EMBL/GenBank/DDBJ whole genome shotgun (WGS) entry which is preliminary data.</text>
</comment>
<protein>
    <submittedName>
        <fullName evidence="2">Uncharacterized protein</fullName>
    </submittedName>
</protein>
<evidence type="ECO:0000313" key="2">
    <source>
        <dbReference type="EMBL" id="NUU04030.1"/>
    </source>
</evidence>
<evidence type="ECO:0000313" key="3">
    <source>
        <dbReference type="Proteomes" id="UP000536746"/>
    </source>
</evidence>
<dbReference type="RefSeq" id="WP_148664512.1">
    <property type="nucleotide sequence ID" value="NZ_CP018845.1"/>
</dbReference>
<keyword evidence="1" id="KW-0472">Membrane</keyword>
<proteinExistence type="predicted"/>
<dbReference type="EMBL" id="JABFMT010000032">
    <property type="protein sequence ID" value="NUU04030.1"/>
    <property type="molecule type" value="Genomic_DNA"/>
</dbReference>